<organism evidence="9 10">
    <name type="scientific">Streptococcus hillyeri</name>
    <dbReference type="NCBI Taxonomy" id="2282420"/>
    <lineage>
        <taxon>Bacteria</taxon>
        <taxon>Bacillati</taxon>
        <taxon>Bacillota</taxon>
        <taxon>Bacilli</taxon>
        <taxon>Lactobacillales</taxon>
        <taxon>Streptococcaceae</taxon>
        <taxon>Streptococcus</taxon>
    </lineage>
</organism>
<evidence type="ECO:0000256" key="6">
    <source>
        <dbReference type="ARBA" id="ARBA00022989"/>
    </source>
</evidence>
<feature type="transmembrane region" description="Helical" evidence="8">
    <location>
        <begin position="106"/>
        <end position="127"/>
    </location>
</feature>
<comment type="similarity">
    <text evidence="2">Belongs to the MreD family.</text>
</comment>
<dbReference type="AlphaFoldDB" id="A0A3L9DV53"/>
<dbReference type="EMBL" id="RCVM01000013">
    <property type="protein sequence ID" value="RLY02640.1"/>
    <property type="molecule type" value="Genomic_DNA"/>
</dbReference>
<evidence type="ECO:0000256" key="4">
    <source>
        <dbReference type="ARBA" id="ARBA00022692"/>
    </source>
</evidence>
<evidence type="ECO:0000256" key="2">
    <source>
        <dbReference type="ARBA" id="ARBA00007776"/>
    </source>
</evidence>
<comment type="caution">
    <text evidence="9">The sequence shown here is derived from an EMBL/GenBank/DDBJ whole genome shotgun (WGS) entry which is preliminary data.</text>
</comment>
<feature type="transmembrane region" description="Helical" evidence="8">
    <location>
        <begin position="57"/>
        <end position="86"/>
    </location>
</feature>
<dbReference type="GO" id="GO:0008360">
    <property type="term" value="P:regulation of cell shape"/>
    <property type="evidence" value="ECO:0007669"/>
    <property type="project" value="UniProtKB-KW"/>
</dbReference>
<accession>A0A3L9DV53</accession>
<keyword evidence="10" id="KW-1185">Reference proteome</keyword>
<keyword evidence="4 8" id="KW-0812">Transmembrane</keyword>
<comment type="subcellular location">
    <subcellularLocation>
        <location evidence="1">Cell membrane</location>
        <topology evidence="1">Multi-pass membrane protein</topology>
    </subcellularLocation>
</comment>
<gene>
    <name evidence="9" type="primary">mreD</name>
    <name evidence="9" type="ORF">EAF07_06970</name>
</gene>
<dbReference type="RefSeq" id="WP_121835858.1">
    <property type="nucleotide sequence ID" value="NZ_CP163513.1"/>
</dbReference>
<feature type="transmembrane region" description="Helical" evidence="8">
    <location>
        <begin position="7"/>
        <end position="26"/>
    </location>
</feature>
<feature type="transmembrane region" description="Helical" evidence="8">
    <location>
        <begin position="139"/>
        <end position="160"/>
    </location>
</feature>
<proteinExistence type="inferred from homology"/>
<keyword evidence="3" id="KW-1003">Cell membrane</keyword>
<keyword evidence="5" id="KW-0133">Cell shape</keyword>
<evidence type="ECO:0000256" key="1">
    <source>
        <dbReference type="ARBA" id="ARBA00004651"/>
    </source>
</evidence>
<dbReference type="GO" id="GO:0005886">
    <property type="term" value="C:plasma membrane"/>
    <property type="evidence" value="ECO:0007669"/>
    <property type="project" value="UniProtKB-SubCell"/>
</dbReference>
<evidence type="ECO:0000313" key="9">
    <source>
        <dbReference type="EMBL" id="RLY02640.1"/>
    </source>
</evidence>
<evidence type="ECO:0000256" key="7">
    <source>
        <dbReference type="ARBA" id="ARBA00023136"/>
    </source>
</evidence>
<evidence type="ECO:0000313" key="10">
    <source>
        <dbReference type="Proteomes" id="UP000279194"/>
    </source>
</evidence>
<evidence type="ECO:0000256" key="5">
    <source>
        <dbReference type="ARBA" id="ARBA00022960"/>
    </source>
</evidence>
<keyword evidence="6 8" id="KW-1133">Transmembrane helix</keyword>
<protein>
    <submittedName>
        <fullName evidence="9">Rod shape-determining protein MreD</fullName>
    </submittedName>
</protein>
<name>A0A3L9DV53_9STRE</name>
<dbReference type="Pfam" id="PF04093">
    <property type="entry name" value="MreD"/>
    <property type="match status" value="1"/>
</dbReference>
<sequence length="164" mass="18507">MVKLKSFFVISFFLILSFIFDSQIVLLLEGVIPGPFLFSSHMSLIALLYFEKKYSSFGLYLISVILGLIVDSYFYHTVGLAIFIYPLLVYLVKKHSGLISMGFTRFLMMVVLILIFEGGTYFLAVVYGLTKYPINLAMAYHLMPTLVLNSLVLLGVSPIFKSVT</sequence>
<dbReference type="OrthoDB" id="2235756at2"/>
<dbReference type="Proteomes" id="UP000279194">
    <property type="component" value="Unassembled WGS sequence"/>
</dbReference>
<feature type="transmembrane region" description="Helical" evidence="8">
    <location>
        <begin position="32"/>
        <end position="50"/>
    </location>
</feature>
<evidence type="ECO:0000256" key="3">
    <source>
        <dbReference type="ARBA" id="ARBA00022475"/>
    </source>
</evidence>
<dbReference type="NCBIfam" id="TIGR03426">
    <property type="entry name" value="shape_MreD"/>
    <property type="match status" value="1"/>
</dbReference>
<reference evidence="9 10" key="1">
    <citation type="submission" date="2018-10" db="EMBL/GenBank/DDBJ databases">
        <title>Streptococcus hillyeri sp. nov., isolated from equine tracheal sample.</title>
        <authorList>
            <person name="Macfadyen A.C."/>
            <person name="Waller A."/>
            <person name="Paterson G.K."/>
        </authorList>
    </citation>
    <scope>NUCLEOTIDE SEQUENCE [LARGE SCALE GENOMIC DNA]</scope>
    <source>
        <strain evidence="9 10">28462</strain>
    </source>
</reference>
<dbReference type="InterPro" id="IPR007227">
    <property type="entry name" value="Cell_shape_determining_MreD"/>
</dbReference>
<evidence type="ECO:0000256" key="8">
    <source>
        <dbReference type="SAM" id="Phobius"/>
    </source>
</evidence>
<keyword evidence="7 8" id="KW-0472">Membrane</keyword>